<feature type="region of interest" description="Disordered" evidence="1">
    <location>
        <begin position="1"/>
        <end position="30"/>
    </location>
</feature>
<gene>
    <name evidence="3" type="ORF">BXZ70DRAFT_934615</name>
</gene>
<keyword evidence="2" id="KW-1133">Transmembrane helix</keyword>
<dbReference type="Proteomes" id="UP000813824">
    <property type="component" value="Unassembled WGS sequence"/>
</dbReference>
<dbReference type="OrthoDB" id="2657661at2759"/>
<keyword evidence="2" id="KW-0472">Membrane</keyword>
<feature type="transmembrane region" description="Helical" evidence="2">
    <location>
        <begin position="452"/>
        <end position="478"/>
    </location>
</feature>
<keyword evidence="4" id="KW-1185">Reference proteome</keyword>
<evidence type="ECO:0000313" key="3">
    <source>
        <dbReference type="EMBL" id="KAH8101138.1"/>
    </source>
</evidence>
<feature type="compositionally biased region" description="Low complexity" evidence="1">
    <location>
        <begin position="8"/>
        <end position="17"/>
    </location>
</feature>
<dbReference type="EMBL" id="JAEVFJ010000013">
    <property type="protein sequence ID" value="KAH8101138.1"/>
    <property type="molecule type" value="Genomic_DNA"/>
</dbReference>
<organism evidence="3 4">
    <name type="scientific">Cristinia sonorae</name>
    <dbReference type="NCBI Taxonomy" id="1940300"/>
    <lineage>
        <taxon>Eukaryota</taxon>
        <taxon>Fungi</taxon>
        <taxon>Dikarya</taxon>
        <taxon>Basidiomycota</taxon>
        <taxon>Agaricomycotina</taxon>
        <taxon>Agaricomycetes</taxon>
        <taxon>Agaricomycetidae</taxon>
        <taxon>Agaricales</taxon>
        <taxon>Pleurotineae</taxon>
        <taxon>Stephanosporaceae</taxon>
        <taxon>Cristinia</taxon>
    </lineage>
</organism>
<name>A0A8K0UPD6_9AGAR</name>
<feature type="transmembrane region" description="Helical" evidence="2">
    <location>
        <begin position="484"/>
        <end position="506"/>
    </location>
</feature>
<proteinExistence type="predicted"/>
<evidence type="ECO:0000256" key="1">
    <source>
        <dbReference type="SAM" id="MobiDB-lite"/>
    </source>
</evidence>
<keyword evidence="2" id="KW-0812">Transmembrane</keyword>
<comment type="caution">
    <text evidence="3">The sequence shown here is derived from an EMBL/GenBank/DDBJ whole genome shotgun (WGS) entry which is preliminary data.</text>
</comment>
<evidence type="ECO:0000313" key="4">
    <source>
        <dbReference type="Proteomes" id="UP000813824"/>
    </source>
</evidence>
<dbReference type="AlphaFoldDB" id="A0A8K0UPD6"/>
<evidence type="ECO:0000256" key="2">
    <source>
        <dbReference type="SAM" id="Phobius"/>
    </source>
</evidence>
<reference evidence="3" key="1">
    <citation type="journal article" date="2021" name="New Phytol.">
        <title>Evolutionary innovations through gain and loss of genes in the ectomycorrhizal Boletales.</title>
        <authorList>
            <person name="Wu G."/>
            <person name="Miyauchi S."/>
            <person name="Morin E."/>
            <person name="Kuo A."/>
            <person name="Drula E."/>
            <person name="Varga T."/>
            <person name="Kohler A."/>
            <person name="Feng B."/>
            <person name="Cao Y."/>
            <person name="Lipzen A."/>
            <person name="Daum C."/>
            <person name="Hundley H."/>
            <person name="Pangilinan J."/>
            <person name="Johnson J."/>
            <person name="Barry K."/>
            <person name="LaButti K."/>
            <person name="Ng V."/>
            <person name="Ahrendt S."/>
            <person name="Min B."/>
            <person name="Choi I.G."/>
            <person name="Park H."/>
            <person name="Plett J.M."/>
            <person name="Magnuson J."/>
            <person name="Spatafora J.W."/>
            <person name="Nagy L.G."/>
            <person name="Henrissat B."/>
            <person name="Grigoriev I.V."/>
            <person name="Yang Z.L."/>
            <person name="Xu J."/>
            <person name="Martin F.M."/>
        </authorList>
    </citation>
    <scope>NUCLEOTIDE SEQUENCE</scope>
    <source>
        <strain evidence="3">KKN 215</strain>
    </source>
</reference>
<protein>
    <submittedName>
        <fullName evidence="3">Uncharacterized protein</fullName>
    </submittedName>
</protein>
<sequence>MAAPPAPSVASTASDASLRSSNRRGHVVPSVHPSVRWSQSSDIELVMEEISLKPCSPMWVQHWSYSARANLHSMSEPIQRLPAMELQYRRELDVTEGWETCTHPEGRIYFHRPVIGESKEALTNTILFDNENLVRAEFAFRHVEKMLQEYAETPEDTIIVLDIRANEDFYYCASRSLRRIFWPEETDLTLSSGGGVAVFDISHMANRIEALFWCHVETFPGHSGGRAPVSELRALLNLAYIDLMTSERSTVTFGKDALTNIRSVVDNLQDGDNNENNMWIVARVMQQLYTGRFKNHHGQPEAILNWGDTIPGHSDHKSRSITFRLISPWLFGWPSVYLREVEDIWVNGHTRFTRGQQLITDLKGDWERSTTPATILLTTNVSLLAIQSLDTVAGTNTRSFVQIASYASTLLSLANYMACQILLRQHRRIVDSTADLYFSGPAKEMSQLETMAVIFSLPNGLFLWSMLAFLLAICHVFFHETNIVTRAILGSLLAFLAFLLLAVIMLDWRPSSDDRKPASIYEKISAQFRKKFPVRFLTPRWGSRREQSLQLTHFTQAR</sequence>
<accession>A0A8K0UPD6</accession>